<keyword evidence="5 7" id="KW-0472">Membrane</keyword>
<dbReference type="InterPro" id="IPR025857">
    <property type="entry name" value="MacB_PCD"/>
</dbReference>
<dbReference type="EMBL" id="ATAX01000016">
    <property type="protein sequence ID" value="EWM54412.1"/>
    <property type="molecule type" value="Genomic_DNA"/>
</dbReference>
<sequence>MGSAIRKNTLREIKSTFGRYFAILAIIALGVGFFSGVRITTPAMVNTVNSFLDEKQFYDYRLLSTLGWQEEDIADFRSRPGVRYAEGAYTLDILTAGSREYVLRAHSLTDNVNGIRLTSGRLPQAPDECLVESDKENFVIGREFRLSDENSETVKKALKSSVLTVVGTCDSSMYINFERGTSSVGNGTVTAFIYLSRDAFDSDVYTEAFIRFDHDHEIYSDEYESFMDGRDKQWESIAKSRGDMRRQELYDEANGKLADSRAEFEEKRRDGQQKLDDAKAELDSGKKQLDEQLAQLQQIKDVMSEQYSAGMEQYNAALADYEKGLADYESSAADFKKQISDGEKELSSGEKELEKLRKCEVYVLDRNTNIGYACFENDSEIVAQVARIFPIFFILVAALVCMTTMSRMVEEQRTQIGVLKALGYSEGTIMGKLVFYSGSAAFIGCILGYFGGTLLFPKVIWKTYELMYLRLPMSYLFDKKLALIALAVSLICSVGTTWFSCRVELSETAAGLMRPKAPKAGKRVFLEYITPVWKRLKFLQKVSIRNIFRYKKRLFMMILGIGGCTALLVTGFGLKDSIAGFGDTQYGEIQIADASVTLKNVGSTLPEETEKVISENSSGYKLLYTGSWDLLYGKKVKSVTVNAADSFEDMDGYFVLKSMDGSPLSPPGRNEAVVSHSIAERYKIKAGDTMKLRDENMRMLNVKVTGIFENHVYNVLFIGRDTMAEQLGEEVPLNYAFLNFNEGADTYKTSAALSKSGNITSVLVFGDLKERLGKMMSSLDYIVLIVIICAAGLAFIVIYNLTNINITERVREIATIKVLGFFRRETSSYVLRENLALTAFGTAVGLGLGVLLHRFVMAQIRVDLVDFSVKILPKSFLLSILLTFLFNFIVDLFMELKLERINMAESLKSIE</sequence>
<dbReference type="PANTHER" id="PTHR30287">
    <property type="entry name" value="MEMBRANE COMPONENT OF PREDICTED ABC SUPERFAMILY METABOLITE UPTAKE TRANSPORTER"/>
    <property type="match status" value="1"/>
</dbReference>
<dbReference type="Proteomes" id="UP000019365">
    <property type="component" value="Unassembled WGS sequence"/>
</dbReference>
<keyword evidence="2" id="KW-1003">Cell membrane</keyword>
<evidence type="ECO:0000256" key="1">
    <source>
        <dbReference type="ARBA" id="ARBA00004651"/>
    </source>
</evidence>
<protein>
    <recommendedName>
        <fullName evidence="12">ABC3 transporter permease protein domain-containing protein</fullName>
    </recommendedName>
</protein>
<proteinExistence type="predicted"/>
<evidence type="ECO:0000256" key="5">
    <source>
        <dbReference type="ARBA" id="ARBA00023136"/>
    </source>
</evidence>
<evidence type="ECO:0008006" key="12">
    <source>
        <dbReference type="Google" id="ProtNLM"/>
    </source>
</evidence>
<feature type="transmembrane region" description="Helical" evidence="7">
    <location>
        <begin position="876"/>
        <end position="894"/>
    </location>
</feature>
<dbReference type="PANTHER" id="PTHR30287:SF1">
    <property type="entry name" value="INNER MEMBRANE PROTEIN"/>
    <property type="match status" value="1"/>
</dbReference>
<keyword evidence="6" id="KW-0175">Coiled coil</keyword>
<dbReference type="OrthoDB" id="5137249at2"/>
<feature type="coiled-coil region" evidence="6">
    <location>
        <begin position="250"/>
        <end position="345"/>
    </location>
</feature>
<evidence type="ECO:0000256" key="7">
    <source>
        <dbReference type="SAM" id="Phobius"/>
    </source>
</evidence>
<feature type="transmembrane region" description="Helical" evidence="7">
    <location>
        <begin position="385"/>
        <end position="405"/>
    </location>
</feature>
<organism evidence="10 11">
    <name type="scientific">Ruminococcus flavefaciens 007c</name>
    <dbReference type="NCBI Taxonomy" id="1341157"/>
    <lineage>
        <taxon>Bacteria</taxon>
        <taxon>Bacillati</taxon>
        <taxon>Bacillota</taxon>
        <taxon>Clostridia</taxon>
        <taxon>Eubacteriales</taxon>
        <taxon>Oscillospiraceae</taxon>
        <taxon>Ruminococcus</taxon>
    </lineage>
</organism>
<feature type="domain" description="ABC3 transporter permease C-terminal" evidence="8">
    <location>
        <begin position="785"/>
        <end position="887"/>
    </location>
</feature>
<feature type="transmembrane region" description="Helical" evidence="7">
    <location>
        <begin position="433"/>
        <end position="461"/>
    </location>
</feature>
<feature type="transmembrane region" description="Helical" evidence="7">
    <location>
        <begin position="834"/>
        <end position="856"/>
    </location>
</feature>
<feature type="transmembrane region" description="Helical" evidence="7">
    <location>
        <begin position="554"/>
        <end position="574"/>
    </location>
</feature>
<gene>
    <name evidence="10" type="ORF">RF007C_12445</name>
</gene>
<feature type="transmembrane region" description="Helical" evidence="7">
    <location>
        <begin position="481"/>
        <end position="499"/>
    </location>
</feature>
<evidence type="ECO:0000256" key="3">
    <source>
        <dbReference type="ARBA" id="ARBA00022692"/>
    </source>
</evidence>
<evidence type="ECO:0000256" key="6">
    <source>
        <dbReference type="SAM" id="Coils"/>
    </source>
</evidence>
<reference evidence="10 11" key="1">
    <citation type="journal article" date="2014" name="PLoS ONE">
        <title>Rumen cellulosomics: divergent fiber-degrading strategies revealed by comparative genome-wide analysis of six ruminococcal strains.</title>
        <authorList>
            <person name="Dassa B."/>
            <person name="Borovok I."/>
            <person name="Ruimy-Israeli V."/>
            <person name="Lamed R."/>
            <person name="Flint H.J."/>
            <person name="Duncan S.H."/>
            <person name="Henrissat B."/>
            <person name="Coutinho P."/>
            <person name="Morrison M."/>
            <person name="Mosoni P."/>
            <person name="Yeoman C.J."/>
            <person name="White B.A."/>
            <person name="Bayer E.A."/>
        </authorList>
    </citation>
    <scope>NUCLEOTIDE SEQUENCE [LARGE SCALE GENOMIC DNA]</scope>
    <source>
        <strain evidence="10 11">007c</strain>
    </source>
</reference>
<comment type="subcellular location">
    <subcellularLocation>
        <location evidence="1">Cell membrane</location>
        <topology evidence="1">Multi-pass membrane protein</topology>
    </subcellularLocation>
</comment>
<dbReference type="InterPro" id="IPR003838">
    <property type="entry name" value="ABC3_permease_C"/>
</dbReference>
<dbReference type="InterPro" id="IPR038766">
    <property type="entry name" value="Membrane_comp_ABC_pdt"/>
</dbReference>
<evidence type="ECO:0000313" key="11">
    <source>
        <dbReference type="Proteomes" id="UP000019365"/>
    </source>
</evidence>
<dbReference type="RefSeq" id="WP_037297864.1">
    <property type="nucleotide sequence ID" value="NZ_ATAX01000016.1"/>
</dbReference>
<dbReference type="PATRIC" id="fig|1341157.4.peg.1081"/>
<feature type="domain" description="MacB-like periplasmic core" evidence="9">
    <location>
        <begin position="557"/>
        <end position="753"/>
    </location>
</feature>
<evidence type="ECO:0000259" key="9">
    <source>
        <dbReference type="Pfam" id="PF12704"/>
    </source>
</evidence>
<keyword evidence="3 7" id="KW-0812">Transmembrane</keyword>
<feature type="transmembrane region" description="Helical" evidence="7">
    <location>
        <begin position="20"/>
        <end position="39"/>
    </location>
</feature>
<evidence type="ECO:0000256" key="2">
    <source>
        <dbReference type="ARBA" id="ARBA00022475"/>
    </source>
</evidence>
<dbReference type="Pfam" id="PF02687">
    <property type="entry name" value="FtsX"/>
    <property type="match status" value="2"/>
</dbReference>
<evidence type="ECO:0000313" key="10">
    <source>
        <dbReference type="EMBL" id="EWM54412.1"/>
    </source>
</evidence>
<keyword evidence="11" id="KW-1185">Reference proteome</keyword>
<dbReference type="GO" id="GO:0005886">
    <property type="term" value="C:plasma membrane"/>
    <property type="evidence" value="ECO:0007669"/>
    <property type="project" value="UniProtKB-SubCell"/>
</dbReference>
<accession>W7V0T6</accession>
<name>W7V0T6_RUMFL</name>
<evidence type="ECO:0000256" key="4">
    <source>
        <dbReference type="ARBA" id="ARBA00022989"/>
    </source>
</evidence>
<feature type="transmembrane region" description="Helical" evidence="7">
    <location>
        <begin position="781"/>
        <end position="801"/>
    </location>
</feature>
<dbReference type="eggNOG" id="COG1196">
    <property type="taxonomic scope" value="Bacteria"/>
</dbReference>
<dbReference type="Gene3D" id="6.10.250.2200">
    <property type="match status" value="1"/>
</dbReference>
<comment type="caution">
    <text evidence="10">The sequence shown here is derived from an EMBL/GenBank/DDBJ whole genome shotgun (WGS) entry which is preliminary data.</text>
</comment>
<keyword evidence="4 7" id="KW-1133">Transmembrane helix</keyword>
<dbReference type="AlphaFoldDB" id="W7V0T6"/>
<dbReference type="Pfam" id="PF12704">
    <property type="entry name" value="MacB_PCD"/>
    <property type="match status" value="1"/>
</dbReference>
<evidence type="ECO:0000259" key="8">
    <source>
        <dbReference type="Pfam" id="PF02687"/>
    </source>
</evidence>
<feature type="domain" description="ABC3 transporter permease C-terminal" evidence="8">
    <location>
        <begin position="388"/>
        <end position="500"/>
    </location>
</feature>
<dbReference type="eggNOG" id="COG0577">
    <property type="taxonomic scope" value="Bacteria"/>
</dbReference>